<comment type="similarity">
    <text evidence="1">Belongs to the peptidase C1 family.</text>
</comment>
<protein>
    <submittedName>
        <fullName evidence="8">Pept_C1 domain-containing protein</fullName>
    </submittedName>
</protein>
<dbReference type="Proteomes" id="UP000271098">
    <property type="component" value="Unassembled WGS sequence"/>
</dbReference>
<dbReference type="WBParaSite" id="GPUH_0000440001-mRNA-1">
    <property type="protein sequence ID" value="GPUH_0000440001-mRNA-1"/>
    <property type="gene ID" value="GPUH_0000440001"/>
</dbReference>
<evidence type="ECO:0000256" key="3">
    <source>
        <dbReference type="ARBA" id="ARBA00022801"/>
    </source>
</evidence>
<accession>A0A183D6Q2</accession>
<dbReference type="AlphaFoldDB" id="A0A183D6Q2"/>
<dbReference type="GO" id="GO:0008234">
    <property type="term" value="F:cysteine-type peptidase activity"/>
    <property type="evidence" value="ECO:0007669"/>
    <property type="project" value="UniProtKB-KW"/>
</dbReference>
<dbReference type="EMBL" id="UYRT01008250">
    <property type="protein sequence ID" value="VDK44569.1"/>
    <property type="molecule type" value="Genomic_DNA"/>
</dbReference>
<reference evidence="6 7" key="2">
    <citation type="submission" date="2018-11" db="EMBL/GenBank/DDBJ databases">
        <authorList>
            <consortium name="Pathogen Informatics"/>
        </authorList>
    </citation>
    <scope>NUCLEOTIDE SEQUENCE [LARGE SCALE GENOMIC DNA]</scope>
</reference>
<evidence type="ECO:0000259" key="5">
    <source>
        <dbReference type="SMART" id="SM00645"/>
    </source>
</evidence>
<dbReference type="InterPro" id="IPR000169">
    <property type="entry name" value="Pept_cys_AS"/>
</dbReference>
<dbReference type="InterPro" id="IPR039417">
    <property type="entry name" value="Peptidase_C1A_papain-like"/>
</dbReference>
<dbReference type="SUPFAM" id="SSF54001">
    <property type="entry name" value="Cysteine proteinases"/>
    <property type="match status" value="1"/>
</dbReference>
<dbReference type="InterPro" id="IPR000668">
    <property type="entry name" value="Peptidase_C1A_C"/>
</dbReference>
<sequence>MPTNKKLPIHVDWRKKGCVTSVKDQGSCGSCWAFSATGALEGQHFLKTGKLVSLSEQNLVDCSTDYGNEGCSGGLMDQVSTNCFQECKRT</sequence>
<dbReference type="PANTHER" id="PTHR12411">
    <property type="entry name" value="CYSTEINE PROTEASE FAMILY C1-RELATED"/>
    <property type="match status" value="1"/>
</dbReference>
<evidence type="ECO:0000256" key="4">
    <source>
        <dbReference type="ARBA" id="ARBA00022807"/>
    </source>
</evidence>
<dbReference type="InterPro" id="IPR013128">
    <property type="entry name" value="Peptidase_C1A"/>
</dbReference>
<evidence type="ECO:0000313" key="8">
    <source>
        <dbReference type="WBParaSite" id="GPUH_0000440001-mRNA-1"/>
    </source>
</evidence>
<dbReference type="CDD" id="cd02248">
    <property type="entry name" value="Peptidase_C1A"/>
    <property type="match status" value="1"/>
</dbReference>
<dbReference type="OrthoDB" id="10253408at2759"/>
<dbReference type="InterPro" id="IPR038765">
    <property type="entry name" value="Papain-like_cys_pep_sf"/>
</dbReference>
<keyword evidence="3" id="KW-0378">Hydrolase</keyword>
<evidence type="ECO:0000313" key="7">
    <source>
        <dbReference type="Proteomes" id="UP000271098"/>
    </source>
</evidence>
<dbReference type="PROSITE" id="PS00139">
    <property type="entry name" value="THIOL_PROTEASE_CYS"/>
    <property type="match status" value="1"/>
</dbReference>
<evidence type="ECO:0000256" key="2">
    <source>
        <dbReference type="ARBA" id="ARBA00022670"/>
    </source>
</evidence>
<dbReference type="GO" id="GO:0006508">
    <property type="term" value="P:proteolysis"/>
    <property type="evidence" value="ECO:0007669"/>
    <property type="project" value="UniProtKB-KW"/>
</dbReference>
<gene>
    <name evidence="6" type="ORF">GPUH_LOCUS4393</name>
</gene>
<dbReference type="Gene3D" id="3.90.70.10">
    <property type="entry name" value="Cysteine proteinases"/>
    <property type="match status" value="1"/>
</dbReference>
<proteinExistence type="inferred from homology"/>
<organism evidence="8">
    <name type="scientific">Gongylonema pulchrum</name>
    <dbReference type="NCBI Taxonomy" id="637853"/>
    <lineage>
        <taxon>Eukaryota</taxon>
        <taxon>Metazoa</taxon>
        <taxon>Ecdysozoa</taxon>
        <taxon>Nematoda</taxon>
        <taxon>Chromadorea</taxon>
        <taxon>Rhabditida</taxon>
        <taxon>Spirurina</taxon>
        <taxon>Spiruromorpha</taxon>
        <taxon>Spiruroidea</taxon>
        <taxon>Gongylonematidae</taxon>
        <taxon>Gongylonema</taxon>
    </lineage>
</organism>
<evidence type="ECO:0000256" key="1">
    <source>
        <dbReference type="ARBA" id="ARBA00008455"/>
    </source>
</evidence>
<keyword evidence="2" id="KW-0645">Protease</keyword>
<keyword evidence="4" id="KW-0788">Thiol protease</keyword>
<reference evidence="8" key="1">
    <citation type="submission" date="2016-06" db="UniProtKB">
        <authorList>
            <consortium name="WormBaseParasite"/>
        </authorList>
    </citation>
    <scope>IDENTIFICATION</scope>
</reference>
<dbReference type="Pfam" id="PF00112">
    <property type="entry name" value="Peptidase_C1"/>
    <property type="match status" value="1"/>
</dbReference>
<feature type="domain" description="Peptidase C1A papain C-terminal" evidence="5">
    <location>
        <begin position="7"/>
        <end position="90"/>
    </location>
</feature>
<dbReference type="SMART" id="SM00645">
    <property type="entry name" value="Pept_C1"/>
    <property type="match status" value="1"/>
</dbReference>
<name>A0A183D6Q2_9BILA</name>
<keyword evidence="7" id="KW-1185">Reference proteome</keyword>
<evidence type="ECO:0000313" key="6">
    <source>
        <dbReference type="EMBL" id="VDK44569.1"/>
    </source>
</evidence>